<dbReference type="PROSITE" id="PS50240">
    <property type="entry name" value="TRYPSIN_DOM"/>
    <property type="match status" value="1"/>
</dbReference>
<feature type="domain" description="Peptidase S1" evidence="11">
    <location>
        <begin position="1235"/>
        <end position="1472"/>
    </location>
</feature>
<dbReference type="SUPFAM" id="SSF49854">
    <property type="entry name" value="Spermadhesin, CUB domain"/>
    <property type="match status" value="4"/>
</dbReference>
<dbReference type="GO" id="GO:0006508">
    <property type="term" value="P:proteolysis"/>
    <property type="evidence" value="ECO:0007669"/>
    <property type="project" value="UniProtKB-KW"/>
</dbReference>
<feature type="region of interest" description="Disordered" evidence="7">
    <location>
        <begin position="734"/>
        <end position="756"/>
    </location>
</feature>
<evidence type="ECO:0000313" key="12">
    <source>
        <dbReference type="EMBL" id="KAH3836023.1"/>
    </source>
</evidence>
<dbReference type="SMART" id="SM00042">
    <property type="entry name" value="CUB"/>
    <property type="match status" value="4"/>
</dbReference>
<feature type="compositionally biased region" description="Polar residues" evidence="7">
    <location>
        <begin position="734"/>
        <end position="746"/>
    </location>
</feature>
<dbReference type="Pfam" id="PF00431">
    <property type="entry name" value="CUB"/>
    <property type="match status" value="4"/>
</dbReference>
<keyword evidence="2" id="KW-0378">Hydrolase</keyword>
<feature type="compositionally biased region" description="Polar residues" evidence="7">
    <location>
        <begin position="840"/>
        <end position="860"/>
    </location>
</feature>
<dbReference type="Proteomes" id="UP000828390">
    <property type="component" value="Unassembled WGS sequence"/>
</dbReference>
<name>A0A9D4QLY3_DREPO</name>
<dbReference type="SMART" id="SM00137">
    <property type="entry name" value="MAM"/>
    <property type="match status" value="1"/>
</dbReference>
<dbReference type="SMART" id="SM00192">
    <property type="entry name" value="LDLa"/>
    <property type="match status" value="2"/>
</dbReference>
<dbReference type="PROSITE" id="PS01209">
    <property type="entry name" value="LDLRA_1"/>
    <property type="match status" value="1"/>
</dbReference>
<feature type="disulfide bond" evidence="6">
    <location>
        <begin position="1097"/>
        <end position="1109"/>
    </location>
</feature>
<feature type="disulfide bond" evidence="6">
    <location>
        <begin position="1079"/>
        <end position="1094"/>
    </location>
</feature>
<feature type="region of interest" description="Disordered" evidence="7">
    <location>
        <begin position="455"/>
        <end position="574"/>
    </location>
</feature>
<feature type="compositionally biased region" description="Low complexity" evidence="7">
    <location>
        <begin position="828"/>
        <end position="839"/>
    </location>
</feature>
<dbReference type="Pfam" id="PF00057">
    <property type="entry name" value="Ldl_recept_a"/>
    <property type="match status" value="2"/>
</dbReference>
<dbReference type="FunFam" id="2.60.120.290:FF:000005">
    <property type="entry name" value="Procollagen C-endopeptidase enhancer 1"/>
    <property type="match status" value="1"/>
</dbReference>
<dbReference type="FunFam" id="2.40.10.10:FF:000003">
    <property type="entry name" value="Transmembrane serine protease 3"/>
    <property type="match status" value="1"/>
</dbReference>
<evidence type="ECO:0000256" key="4">
    <source>
        <dbReference type="ARBA" id="ARBA00023157"/>
    </source>
</evidence>
<gene>
    <name evidence="12" type="ORF">DPMN_109392</name>
</gene>
<dbReference type="CDD" id="cd00041">
    <property type="entry name" value="CUB"/>
    <property type="match status" value="4"/>
</dbReference>
<keyword evidence="13" id="KW-1185">Reference proteome</keyword>
<feature type="domain" description="CUB" evidence="9">
    <location>
        <begin position="931"/>
        <end position="1051"/>
    </location>
</feature>
<dbReference type="Gene3D" id="2.60.120.290">
    <property type="entry name" value="Spermadhesin, CUB domain"/>
    <property type="match status" value="4"/>
</dbReference>
<dbReference type="PRINTS" id="PR00722">
    <property type="entry name" value="CHYMOTRYPSIN"/>
</dbReference>
<evidence type="ECO:0000259" key="9">
    <source>
        <dbReference type="PROSITE" id="PS01180"/>
    </source>
</evidence>
<dbReference type="PROSITE" id="PS50060">
    <property type="entry name" value="MAM_2"/>
    <property type="match status" value="1"/>
</dbReference>
<proteinExistence type="predicted"/>
<feature type="compositionally biased region" description="Low complexity" evidence="7">
    <location>
        <begin position="747"/>
        <end position="756"/>
    </location>
</feature>
<comment type="caution">
    <text evidence="12">The sequence shown here is derived from an EMBL/GenBank/DDBJ whole genome shotgun (WGS) entry which is preliminary data.</text>
</comment>
<dbReference type="PANTHER" id="PTHR24252">
    <property type="entry name" value="ACROSIN-RELATED"/>
    <property type="match status" value="1"/>
</dbReference>
<comment type="caution">
    <text evidence="6">Lacks conserved residue(s) required for the propagation of feature annotation.</text>
</comment>
<feature type="region of interest" description="Disordered" evidence="7">
    <location>
        <begin position="400"/>
        <end position="430"/>
    </location>
</feature>
<dbReference type="InterPro" id="IPR018114">
    <property type="entry name" value="TRYPSIN_HIS"/>
</dbReference>
<reference evidence="12" key="2">
    <citation type="submission" date="2020-11" db="EMBL/GenBank/DDBJ databases">
        <authorList>
            <person name="McCartney M.A."/>
            <person name="Auch B."/>
            <person name="Kono T."/>
            <person name="Mallez S."/>
            <person name="Becker A."/>
            <person name="Gohl D.M."/>
            <person name="Silverstein K.A.T."/>
            <person name="Koren S."/>
            <person name="Bechman K.B."/>
            <person name="Herman A."/>
            <person name="Abrahante J.E."/>
            <person name="Garbe J."/>
        </authorList>
    </citation>
    <scope>NUCLEOTIDE SEQUENCE</scope>
    <source>
        <strain evidence="12">Duluth1</strain>
        <tissue evidence="12">Whole animal</tissue>
    </source>
</reference>
<feature type="domain" description="CUB" evidence="9">
    <location>
        <begin position="266"/>
        <end position="382"/>
    </location>
</feature>
<feature type="chain" id="PRO_5039533625" evidence="8">
    <location>
        <begin position="20"/>
        <end position="1672"/>
    </location>
</feature>
<feature type="domain" description="CUB" evidence="9">
    <location>
        <begin position="584"/>
        <end position="728"/>
    </location>
</feature>
<protein>
    <submittedName>
        <fullName evidence="12">Uncharacterized protein</fullName>
    </submittedName>
</protein>
<dbReference type="SUPFAM" id="SSF57424">
    <property type="entry name" value="LDL receptor-like module"/>
    <property type="match status" value="2"/>
</dbReference>
<dbReference type="InterPro" id="IPR036055">
    <property type="entry name" value="LDL_receptor-like_sf"/>
</dbReference>
<dbReference type="Gene3D" id="2.40.10.10">
    <property type="entry name" value="Trypsin-like serine proteases"/>
    <property type="match status" value="1"/>
</dbReference>
<dbReference type="PROSITE" id="PS01180">
    <property type="entry name" value="CUB"/>
    <property type="match status" value="4"/>
</dbReference>
<evidence type="ECO:0000256" key="1">
    <source>
        <dbReference type="ARBA" id="ARBA00022670"/>
    </source>
</evidence>
<feature type="compositionally biased region" description="Polar residues" evidence="7">
    <location>
        <begin position="816"/>
        <end position="827"/>
    </location>
</feature>
<dbReference type="SUPFAM" id="SSF50494">
    <property type="entry name" value="Trypsin-like serine proteases"/>
    <property type="match status" value="1"/>
</dbReference>
<feature type="non-terminal residue" evidence="12">
    <location>
        <position position="1672"/>
    </location>
</feature>
<evidence type="ECO:0000256" key="7">
    <source>
        <dbReference type="SAM" id="MobiDB-lite"/>
    </source>
</evidence>
<feature type="region of interest" description="Disordered" evidence="7">
    <location>
        <begin position="813"/>
        <end position="874"/>
    </location>
</feature>
<feature type="domain" description="MAM" evidence="10">
    <location>
        <begin position="1480"/>
        <end position="1635"/>
    </location>
</feature>
<keyword evidence="3" id="KW-0720">Serine protease</keyword>
<sequence length="1672" mass="180718">MRQILAIVFLDILPVLTGSKPIVSKHSITVYATNDVVVTSPGYEHGAYPLRTNVFWDIQAHDKQQLQLVFDDFDVEYQGQCQWDYVTVHEKPCNHVTEPRGTKPYCGAVKPFTFISTSYEVCLVFRSDEVVQKKGFKATVRLINNVSSSSLKSTTSNIPSISTSSLTSKTEAATSSPVSTLQLNPSILPESSSTLKDLALTVLHTASTSTSPDSSSTTPTTTTSPLATGTTLSFLPHSTQTTKSSSSSTTADTLDEHAASVNLTMCESALTSFNLNDMVGMMYLKSPTEGTGKYPLNKHCEVTLTNAQMKEVSIEFLTFAVEYQSQCNWDYVQMTIRGDFVRKLCGLDKPKSIKTTSDQIDVIFHSDYVVPADGFVIKIYALPKTTPSAVSTFTNKNLPSMSSTPQLGEPATAVTQSMSPSTTTKSLESTSVFTPQTSSVAMASDALSLLSQKTTSTSTSLSSTSSSKAHYYSTSDTSSSQTSSVTSVETAKPTSFNPTSPSVTQQYDSSTDETSLADKTSSIKNISEGATVSTKRNPDAPPFTTPGNPDVPPLTTPGNQDVPPLAEKTTGTSTKTPGKIVDICHYSHLQIQDSLFLVSPGYTEKQAYPLNTECNVEIVPPPHKEVKLSISDFELELNQECTWDYLTLEQSNIAVRFCGWLDKGHSIGSYDACAPSYIRTVNDKNKRMVCLLNTKTDLKLNEALPIRLKFFSDGFITRRGFNISVELSDATVQTPINGSPSSTQSHTIQQNYTTTSQNTSSNIAVSSISVSAYAKSSYTSLKPISTAKSTATSIPTVKTYVNNQTTIFVTGIESKTPGTGSLTSPVENTATNTLTTDNAPSASTSSTYTEMSKSDSTAEPSTTASVSSRSTSVKPTTVQTTILSTLLKASSTVSFSVSALPQSVPTHSTASVTLPSSMSSTNPISASGNSCSEFEHALVLKESAGIITSPEFKNSKTYAPNSNCSWIISAGANKMIAIVFEHFDIEFDSHCKYDRLTVYRLGLDGVPAEQLAVLCGSNLPPSLHATGEVLVSFQSDGIVQKSGFQLRYLKTSVTSGGVCPGGRTGCGDGGECIPMEWWCDGTTDCANMADENDCPTCSTGEFSCSDGKCLPNSHRCDGISQCAFNEDETGCVTLSDDTHGTLAVNIAGEDHSVCYDVTVQTGSDLLCKKLGYRHSESVLPIKQSDKQQKYARLTLTGTEIVFEKRASCANDMSTLIVCMDSGCGQKADKHRKKRVVGGSVSSTGQWPWIIGLRVGPGIVNCGGTIISRHWVLTAGHCVKDFLFSPQELSIVAGSHDLSDVTGQVRHVAEVIIHPDYNFIYSDDIALLRLQRPLDFSDDVNAACLPWDGRQFSPSSNCYVVGYGVWNVENYYTTLAPRYLRHVRTKIVHSDMCTELYSYKTYIKDTMMCAGYTGGGMDACKGDSGSGLLCETEAGRWMVAGVVSWGDMCGNTNRPGVYTRVTSFLEWIDGHTSVQVNNNSVNCSFEAGWCGYTDSSQGSYFWTRGPWDKYTNGMVLQAVKPSYVKSKSTSAVLESPEFIQSTNSCLKFSFKLSGNSNITLSVFGVIDGNDVNEGVIHKRLLWRVITHYSSSKMWTPTEVDVGSDVRRLHFTSSYDEGNVYSMGLDNVTIVPGPCLDNAYLTCDFNAGGSCGYVEWTGGYAVPWTKQPKKGDES</sequence>
<dbReference type="InterPro" id="IPR035914">
    <property type="entry name" value="Sperma_CUB_dom_sf"/>
</dbReference>
<dbReference type="PANTHER" id="PTHR24252:SF7">
    <property type="entry name" value="HYALIN"/>
    <property type="match status" value="1"/>
</dbReference>
<dbReference type="GO" id="GO:0009566">
    <property type="term" value="P:fertilization"/>
    <property type="evidence" value="ECO:0007669"/>
    <property type="project" value="UniProtKB-ARBA"/>
</dbReference>
<dbReference type="InterPro" id="IPR000998">
    <property type="entry name" value="MAM_dom"/>
</dbReference>
<evidence type="ECO:0000256" key="2">
    <source>
        <dbReference type="ARBA" id="ARBA00022801"/>
    </source>
</evidence>
<dbReference type="Gene3D" id="2.60.120.200">
    <property type="match status" value="1"/>
</dbReference>
<feature type="compositionally biased region" description="Low complexity" evidence="7">
    <location>
        <begin position="861"/>
        <end position="874"/>
    </location>
</feature>
<feature type="compositionally biased region" description="Low complexity" evidence="7">
    <location>
        <begin position="455"/>
        <end position="490"/>
    </location>
</feature>
<keyword evidence="8" id="KW-0732">Signal</keyword>
<dbReference type="InterPro" id="IPR013320">
    <property type="entry name" value="ConA-like_dom_sf"/>
</dbReference>
<feature type="disulfide bond" evidence="6">
    <location>
        <begin position="1116"/>
        <end position="1131"/>
    </location>
</feature>
<dbReference type="GO" id="GO:0004252">
    <property type="term" value="F:serine-type endopeptidase activity"/>
    <property type="evidence" value="ECO:0007669"/>
    <property type="project" value="InterPro"/>
</dbReference>
<dbReference type="InterPro" id="IPR043504">
    <property type="entry name" value="Peptidase_S1_PA_chymotrypsin"/>
</dbReference>
<dbReference type="InterPro" id="IPR000859">
    <property type="entry name" value="CUB_dom"/>
</dbReference>
<feature type="compositionally biased region" description="Low complexity" evidence="7">
    <location>
        <begin position="150"/>
        <end position="170"/>
    </location>
</feature>
<dbReference type="Gene3D" id="4.10.400.10">
    <property type="entry name" value="Low-density Lipoprotein Receptor"/>
    <property type="match status" value="2"/>
</dbReference>
<dbReference type="CDD" id="cd00190">
    <property type="entry name" value="Tryp_SPc"/>
    <property type="match status" value="1"/>
</dbReference>
<dbReference type="PROSITE" id="PS00134">
    <property type="entry name" value="TRYPSIN_HIS"/>
    <property type="match status" value="1"/>
</dbReference>
<accession>A0A9D4QLY3</accession>
<dbReference type="Pfam" id="PF00629">
    <property type="entry name" value="MAM"/>
    <property type="match status" value="1"/>
</dbReference>
<evidence type="ECO:0000259" key="11">
    <source>
        <dbReference type="PROSITE" id="PS50240"/>
    </source>
</evidence>
<dbReference type="InterPro" id="IPR001254">
    <property type="entry name" value="Trypsin_dom"/>
</dbReference>
<dbReference type="InterPro" id="IPR002172">
    <property type="entry name" value="LDrepeatLR_classA_rpt"/>
</dbReference>
<dbReference type="SMART" id="SM00020">
    <property type="entry name" value="Tryp_SPc"/>
    <property type="match status" value="1"/>
</dbReference>
<dbReference type="InterPro" id="IPR023415">
    <property type="entry name" value="LDLR_class-A_CS"/>
</dbReference>
<dbReference type="GO" id="GO:0016020">
    <property type="term" value="C:membrane"/>
    <property type="evidence" value="ECO:0007669"/>
    <property type="project" value="InterPro"/>
</dbReference>
<evidence type="ECO:0000313" key="13">
    <source>
        <dbReference type="Proteomes" id="UP000828390"/>
    </source>
</evidence>
<evidence type="ECO:0000256" key="5">
    <source>
        <dbReference type="PROSITE-ProRule" id="PRU00059"/>
    </source>
</evidence>
<feature type="region of interest" description="Disordered" evidence="7">
    <location>
        <begin position="150"/>
        <end position="185"/>
    </location>
</feature>
<feature type="compositionally biased region" description="Polar residues" evidence="7">
    <location>
        <begin position="492"/>
        <end position="535"/>
    </location>
</feature>
<feature type="domain" description="CUB" evidence="9">
    <location>
        <begin position="26"/>
        <end position="143"/>
    </location>
</feature>
<evidence type="ECO:0000256" key="6">
    <source>
        <dbReference type="PROSITE-ProRule" id="PRU00124"/>
    </source>
</evidence>
<dbReference type="CDD" id="cd00112">
    <property type="entry name" value="LDLa"/>
    <property type="match status" value="2"/>
</dbReference>
<evidence type="ECO:0000259" key="10">
    <source>
        <dbReference type="PROSITE" id="PS50060"/>
    </source>
</evidence>
<feature type="signal peptide" evidence="8">
    <location>
        <begin position="1"/>
        <end position="19"/>
    </location>
</feature>
<keyword evidence="1" id="KW-0645">Protease</keyword>
<feature type="region of interest" description="Disordered" evidence="7">
    <location>
        <begin position="206"/>
        <end position="251"/>
    </location>
</feature>
<feature type="disulfide bond" evidence="6">
    <location>
        <begin position="1104"/>
        <end position="1122"/>
    </location>
</feature>
<reference evidence="12" key="1">
    <citation type="journal article" date="2019" name="bioRxiv">
        <title>The Genome of the Zebra Mussel, Dreissena polymorpha: A Resource for Invasive Species Research.</title>
        <authorList>
            <person name="McCartney M.A."/>
            <person name="Auch B."/>
            <person name="Kono T."/>
            <person name="Mallez S."/>
            <person name="Zhang Y."/>
            <person name="Obille A."/>
            <person name="Becker A."/>
            <person name="Abrahante J.E."/>
            <person name="Garbe J."/>
            <person name="Badalamenti J.P."/>
            <person name="Herman A."/>
            <person name="Mangelson H."/>
            <person name="Liachko I."/>
            <person name="Sullivan S."/>
            <person name="Sone E.D."/>
            <person name="Koren S."/>
            <person name="Silverstein K.A.T."/>
            <person name="Beckman K.B."/>
            <person name="Gohl D.M."/>
        </authorList>
    </citation>
    <scope>NUCLEOTIDE SEQUENCE</scope>
    <source>
        <strain evidence="12">Duluth1</strain>
        <tissue evidence="12">Whole animal</tissue>
    </source>
</reference>
<evidence type="ECO:0000256" key="8">
    <source>
        <dbReference type="SAM" id="SignalP"/>
    </source>
</evidence>
<organism evidence="12 13">
    <name type="scientific">Dreissena polymorpha</name>
    <name type="common">Zebra mussel</name>
    <name type="synonym">Mytilus polymorpha</name>
    <dbReference type="NCBI Taxonomy" id="45954"/>
    <lineage>
        <taxon>Eukaryota</taxon>
        <taxon>Metazoa</taxon>
        <taxon>Spiralia</taxon>
        <taxon>Lophotrochozoa</taxon>
        <taxon>Mollusca</taxon>
        <taxon>Bivalvia</taxon>
        <taxon>Autobranchia</taxon>
        <taxon>Heteroconchia</taxon>
        <taxon>Euheterodonta</taxon>
        <taxon>Imparidentia</taxon>
        <taxon>Neoheterodontei</taxon>
        <taxon>Myida</taxon>
        <taxon>Dreissenoidea</taxon>
        <taxon>Dreissenidae</taxon>
        <taxon>Dreissena</taxon>
    </lineage>
</organism>
<dbReference type="InterPro" id="IPR001314">
    <property type="entry name" value="Peptidase_S1A"/>
</dbReference>
<feature type="compositionally biased region" description="Polar residues" evidence="7">
    <location>
        <begin position="413"/>
        <end position="430"/>
    </location>
</feature>
<feature type="compositionally biased region" description="Polar residues" evidence="7">
    <location>
        <begin position="171"/>
        <end position="185"/>
    </location>
</feature>
<dbReference type="SUPFAM" id="SSF49899">
    <property type="entry name" value="Concanavalin A-like lectins/glucanases"/>
    <property type="match status" value="1"/>
</dbReference>
<dbReference type="Pfam" id="PF00089">
    <property type="entry name" value="Trypsin"/>
    <property type="match status" value="1"/>
</dbReference>
<evidence type="ECO:0000256" key="3">
    <source>
        <dbReference type="ARBA" id="ARBA00022825"/>
    </source>
</evidence>
<feature type="disulfide bond" evidence="5">
    <location>
        <begin position="641"/>
        <end position="658"/>
    </location>
</feature>
<feature type="compositionally biased region" description="Pro residues" evidence="7">
    <location>
        <begin position="539"/>
        <end position="555"/>
    </location>
</feature>
<dbReference type="PROSITE" id="PS50068">
    <property type="entry name" value="LDLRA_2"/>
    <property type="match status" value="2"/>
</dbReference>
<keyword evidence="4 6" id="KW-1015">Disulfide bond</keyword>
<dbReference type="EMBL" id="JAIWYP010000004">
    <property type="protein sequence ID" value="KAH3836023.1"/>
    <property type="molecule type" value="Genomic_DNA"/>
</dbReference>
<dbReference type="InterPro" id="IPR009003">
    <property type="entry name" value="Peptidase_S1_PA"/>
</dbReference>